<dbReference type="RefSeq" id="WP_084336893.1">
    <property type="nucleotide sequence ID" value="NZ_FNFD01000002.1"/>
</dbReference>
<evidence type="ECO:0000256" key="1">
    <source>
        <dbReference type="SAM" id="Phobius"/>
    </source>
</evidence>
<protein>
    <submittedName>
        <fullName evidence="2">Putative phage holin</fullName>
    </submittedName>
</protein>
<keyword evidence="1" id="KW-0472">Membrane</keyword>
<dbReference type="EMBL" id="FNFD01000002">
    <property type="protein sequence ID" value="SDJ60735.1"/>
    <property type="molecule type" value="Genomic_DNA"/>
</dbReference>
<proteinExistence type="predicted"/>
<keyword evidence="1" id="KW-1133">Transmembrane helix</keyword>
<dbReference type="STRING" id="137658.SAMN05216186_10289"/>
<keyword evidence="3" id="KW-1185">Reference proteome</keyword>
<reference evidence="2 3" key="1">
    <citation type="submission" date="2016-10" db="EMBL/GenBank/DDBJ databases">
        <authorList>
            <person name="de Groot N.N."/>
        </authorList>
    </citation>
    <scope>NUCLEOTIDE SEQUENCE [LARGE SCALE GENOMIC DNA]</scope>
    <source>
        <strain evidence="2 3">JCM 21544</strain>
    </source>
</reference>
<sequence>MSEPSGVVVAGAVGVGMAGVLSGVNGEAAVGALFGALIYFTTTAELPLLRRVFFFVASFVMGYMFAPAIGEIEVMGARPFAFPGPAAFGASLLVVTISLAAINRRGLADGKGGGNDG</sequence>
<accession>A0A1G8V5W5</accession>
<organism evidence="2 3">
    <name type="scientific">Pseudomonas indica</name>
    <dbReference type="NCBI Taxonomy" id="137658"/>
    <lineage>
        <taxon>Bacteria</taxon>
        <taxon>Pseudomonadati</taxon>
        <taxon>Pseudomonadota</taxon>
        <taxon>Gammaproteobacteria</taxon>
        <taxon>Pseudomonadales</taxon>
        <taxon>Pseudomonadaceae</taxon>
        <taxon>Pseudomonas</taxon>
    </lineage>
</organism>
<dbReference type="InterPro" id="IPR032637">
    <property type="entry name" value="Phage_holin-like"/>
</dbReference>
<dbReference type="Pfam" id="PF16931">
    <property type="entry name" value="Phage_holin_8"/>
    <property type="match status" value="1"/>
</dbReference>
<evidence type="ECO:0000313" key="3">
    <source>
        <dbReference type="Proteomes" id="UP000198706"/>
    </source>
</evidence>
<name>A0A1G8V5W5_9PSED</name>
<evidence type="ECO:0000313" key="2">
    <source>
        <dbReference type="EMBL" id="SDJ60735.1"/>
    </source>
</evidence>
<feature type="transmembrane region" description="Helical" evidence="1">
    <location>
        <begin position="52"/>
        <end position="70"/>
    </location>
</feature>
<feature type="transmembrane region" description="Helical" evidence="1">
    <location>
        <begin position="12"/>
        <end position="40"/>
    </location>
</feature>
<dbReference type="Proteomes" id="UP000198706">
    <property type="component" value="Unassembled WGS sequence"/>
</dbReference>
<keyword evidence="1" id="KW-0812">Transmembrane</keyword>
<dbReference type="AlphaFoldDB" id="A0A1G8V5W5"/>
<feature type="transmembrane region" description="Helical" evidence="1">
    <location>
        <begin position="82"/>
        <end position="102"/>
    </location>
</feature>
<gene>
    <name evidence="2" type="ORF">SAMN05216186_10289</name>
</gene>